<evidence type="ECO:0000256" key="2">
    <source>
        <dbReference type="SAM" id="MobiDB-lite"/>
    </source>
</evidence>
<name>A0A3B0VNE0_9ZZZZ</name>
<evidence type="ECO:0000259" key="3">
    <source>
        <dbReference type="PROSITE" id="PS50111"/>
    </source>
</evidence>
<dbReference type="SMART" id="SM00283">
    <property type="entry name" value="MA"/>
    <property type="match status" value="1"/>
</dbReference>
<dbReference type="PANTHER" id="PTHR43531">
    <property type="entry name" value="PROTEIN ICFG"/>
    <property type="match status" value="1"/>
</dbReference>
<dbReference type="InterPro" id="IPR051310">
    <property type="entry name" value="MCP_chemotaxis"/>
</dbReference>
<dbReference type="GO" id="GO:0004888">
    <property type="term" value="F:transmembrane signaling receptor activity"/>
    <property type="evidence" value="ECO:0007669"/>
    <property type="project" value="InterPro"/>
</dbReference>
<feature type="compositionally biased region" description="Polar residues" evidence="2">
    <location>
        <begin position="1"/>
        <end position="12"/>
    </location>
</feature>
<evidence type="ECO:0000256" key="1">
    <source>
        <dbReference type="ARBA" id="ARBA00022481"/>
    </source>
</evidence>
<dbReference type="SUPFAM" id="SSF58104">
    <property type="entry name" value="Methyl-accepting chemotaxis protein (MCP) signaling domain"/>
    <property type="match status" value="1"/>
</dbReference>
<feature type="region of interest" description="Disordered" evidence="2">
    <location>
        <begin position="1"/>
        <end position="23"/>
    </location>
</feature>
<dbReference type="AlphaFoldDB" id="A0A3B0VNE0"/>
<reference evidence="4" key="1">
    <citation type="submission" date="2018-06" db="EMBL/GenBank/DDBJ databases">
        <authorList>
            <person name="Zhirakovskaya E."/>
        </authorList>
    </citation>
    <scope>NUCLEOTIDE SEQUENCE</scope>
</reference>
<evidence type="ECO:0000313" key="4">
    <source>
        <dbReference type="EMBL" id="VAW41793.1"/>
    </source>
</evidence>
<dbReference type="PROSITE" id="PS50111">
    <property type="entry name" value="CHEMOTAXIS_TRANSDUC_2"/>
    <property type="match status" value="1"/>
</dbReference>
<feature type="compositionally biased region" description="Low complexity" evidence="2">
    <location>
        <begin position="28"/>
        <end position="38"/>
    </location>
</feature>
<feature type="domain" description="Methyl-accepting transducer" evidence="3">
    <location>
        <begin position="1"/>
        <end position="224"/>
    </location>
</feature>
<dbReference type="Gene3D" id="1.10.287.950">
    <property type="entry name" value="Methyl-accepting chemotaxis protein"/>
    <property type="match status" value="1"/>
</dbReference>
<organism evidence="4">
    <name type="scientific">hydrothermal vent metagenome</name>
    <dbReference type="NCBI Taxonomy" id="652676"/>
    <lineage>
        <taxon>unclassified sequences</taxon>
        <taxon>metagenomes</taxon>
        <taxon>ecological metagenomes</taxon>
    </lineage>
</organism>
<protein>
    <submittedName>
        <fullName evidence="4">Methyl-accepting chemotaxis protein I (Serine chemoreceptor protein)</fullName>
    </submittedName>
</protein>
<proteinExistence type="predicted"/>
<keyword evidence="1" id="KW-0488">Methylation</keyword>
<dbReference type="EMBL" id="UOEX01000399">
    <property type="protein sequence ID" value="VAW41793.1"/>
    <property type="molecule type" value="Genomic_DNA"/>
</dbReference>
<dbReference type="PRINTS" id="PR00260">
    <property type="entry name" value="CHEMTRNSDUCR"/>
</dbReference>
<dbReference type="InterPro" id="IPR004090">
    <property type="entry name" value="Chemotax_Me-accpt_rcpt"/>
</dbReference>
<feature type="non-terminal residue" evidence="4">
    <location>
        <position position="1"/>
    </location>
</feature>
<accession>A0A3B0VNE0</accession>
<dbReference type="GO" id="GO:0005886">
    <property type="term" value="C:plasma membrane"/>
    <property type="evidence" value="ECO:0007669"/>
    <property type="project" value="TreeGrafter"/>
</dbReference>
<dbReference type="GO" id="GO:0006935">
    <property type="term" value="P:chemotaxis"/>
    <property type="evidence" value="ECO:0007669"/>
    <property type="project" value="InterPro"/>
</dbReference>
<keyword evidence="4" id="KW-0675">Receptor</keyword>
<dbReference type="InterPro" id="IPR004089">
    <property type="entry name" value="MCPsignal_dom"/>
</dbReference>
<feature type="region of interest" description="Disordered" evidence="2">
    <location>
        <begin position="28"/>
        <end position="47"/>
    </location>
</feature>
<sequence length="311" mass="32258">ATSGQVTSSSHTMAEGASEQAAAIEETSATMEEMSSMTKQNSDNAGQADNLMRETLMIVKEADEAMGNISQSMGDISTASEETQKIVKTIDEIAFQTNLLALNAAVEAARAGEAGAGFAVVADEVRNLAMRAAEAAKNTAALIDDTVIKVNNGKAVVKEANESFASVNEASTKIGSLVGEISSASQEQAQGFTQINLAVSEMDTVTQQNAAVAEETAAAAVEMNSQAEVMLAAVDKLRTMVEGGGAEAGDYTGRPAAFKPVAQKAALPQAARKPAVTAHAAGRPQKVSPRITAKSRPEDVIPMADDDFEDF</sequence>
<gene>
    <name evidence="4" type="ORF">MNBD_DELTA03-1324</name>
</gene>
<feature type="region of interest" description="Disordered" evidence="2">
    <location>
        <begin position="269"/>
        <end position="311"/>
    </location>
</feature>
<dbReference type="PANTHER" id="PTHR43531:SF14">
    <property type="entry name" value="METHYL-ACCEPTING CHEMOTAXIS PROTEIN I-RELATED"/>
    <property type="match status" value="1"/>
</dbReference>
<dbReference type="Pfam" id="PF00015">
    <property type="entry name" value="MCPsignal"/>
    <property type="match status" value="1"/>
</dbReference>
<dbReference type="GO" id="GO:0007165">
    <property type="term" value="P:signal transduction"/>
    <property type="evidence" value="ECO:0007669"/>
    <property type="project" value="InterPro"/>
</dbReference>